<protein>
    <submittedName>
        <fullName evidence="1">Uncharacterized protein</fullName>
    </submittedName>
</protein>
<dbReference type="AlphaFoldDB" id="A0A8S1T1Z9"/>
<proteinExistence type="predicted"/>
<name>A0A8S1T1Z9_9CILI</name>
<gene>
    <name evidence="1" type="ORF">PPENT_87.1.T0150317</name>
</gene>
<evidence type="ECO:0000313" key="1">
    <source>
        <dbReference type="EMBL" id="CAD8146383.1"/>
    </source>
</evidence>
<reference evidence="1" key="1">
    <citation type="submission" date="2021-01" db="EMBL/GenBank/DDBJ databases">
        <authorList>
            <consortium name="Genoscope - CEA"/>
            <person name="William W."/>
        </authorList>
    </citation>
    <scope>NUCLEOTIDE SEQUENCE</scope>
</reference>
<dbReference type="EMBL" id="CAJJDO010000015">
    <property type="protein sequence ID" value="CAD8146383.1"/>
    <property type="molecule type" value="Genomic_DNA"/>
</dbReference>
<evidence type="ECO:0000313" key="2">
    <source>
        <dbReference type="Proteomes" id="UP000689195"/>
    </source>
</evidence>
<comment type="caution">
    <text evidence="1">The sequence shown here is derived from an EMBL/GenBank/DDBJ whole genome shotgun (WGS) entry which is preliminary data.</text>
</comment>
<accession>A0A8S1T1Z9</accession>
<organism evidence="1 2">
    <name type="scientific">Paramecium pentaurelia</name>
    <dbReference type="NCBI Taxonomy" id="43138"/>
    <lineage>
        <taxon>Eukaryota</taxon>
        <taxon>Sar</taxon>
        <taxon>Alveolata</taxon>
        <taxon>Ciliophora</taxon>
        <taxon>Intramacronucleata</taxon>
        <taxon>Oligohymenophorea</taxon>
        <taxon>Peniculida</taxon>
        <taxon>Parameciidae</taxon>
        <taxon>Paramecium</taxon>
    </lineage>
</organism>
<dbReference type="OrthoDB" id="302612at2759"/>
<sequence length="168" mass="20095">MKQKDVKNLELSEIEINCQINYSLNKNKDSLIQHSSNGVITELRNFKDYQTIIKIKPIIQNNKMNYYIHFDIMSEISNYINNKDINLRMCTISFEQQQQFQQNQMQFQLIYAITFEYGFQIKENPIDQAIIQISSRIDKICIETYNNGDINLIQQIDELFEQFQEFLN</sequence>
<dbReference type="Proteomes" id="UP000689195">
    <property type="component" value="Unassembled WGS sequence"/>
</dbReference>
<keyword evidence="2" id="KW-1185">Reference proteome</keyword>